<proteinExistence type="predicted"/>
<dbReference type="AlphaFoldDB" id="A0AA40G4V6"/>
<accession>A0AA40G4V6</accession>
<organism evidence="1 2">
    <name type="scientific">Melipona bicolor</name>
    <dbReference type="NCBI Taxonomy" id="60889"/>
    <lineage>
        <taxon>Eukaryota</taxon>
        <taxon>Metazoa</taxon>
        <taxon>Ecdysozoa</taxon>
        <taxon>Arthropoda</taxon>
        <taxon>Hexapoda</taxon>
        <taxon>Insecta</taxon>
        <taxon>Pterygota</taxon>
        <taxon>Neoptera</taxon>
        <taxon>Endopterygota</taxon>
        <taxon>Hymenoptera</taxon>
        <taxon>Apocrita</taxon>
        <taxon>Aculeata</taxon>
        <taxon>Apoidea</taxon>
        <taxon>Anthophila</taxon>
        <taxon>Apidae</taxon>
        <taxon>Melipona</taxon>
    </lineage>
</organism>
<dbReference type="EMBL" id="JAHYIQ010000007">
    <property type="protein sequence ID" value="KAK1130575.1"/>
    <property type="molecule type" value="Genomic_DNA"/>
</dbReference>
<protein>
    <submittedName>
        <fullName evidence="1">Uncharacterized protein</fullName>
    </submittedName>
</protein>
<sequence>MIIILSLTIRSSDFFTVLGAENGADVINGEGKSFQSDDLLDLEGYTKNTKRRYPHHQCPIPGSGDALSEEVPMLPVPLLKRRQNSGVKTQSRPMTENICSLILPRLGVFLVIFDGASFSVV</sequence>
<evidence type="ECO:0000313" key="1">
    <source>
        <dbReference type="EMBL" id="KAK1130575.1"/>
    </source>
</evidence>
<comment type="caution">
    <text evidence="1">The sequence shown here is derived from an EMBL/GenBank/DDBJ whole genome shotgun (WGS) entry which is preliminary data.</text>
</comment>
<evidence type="ECO:0000313" key="2">
    <source>
        <dbReference type="Proteomes" id="UP001177670"/>
    </source>
</evidence>
<name>A0AA40G4V6_9HYME</name>
<gene>
    <name evidence="1" type="ORF">K0M31_018701</name>
</gene>
<dbReference type="Proteomes" id="UP001177670">
    <property type="component" value="Unassembled WGS sequence"/>
</dbReference>
<keyword evidence="2" id="KW-1185">Reference proteome</keyword>
<reference evidence="1" key="1">
    <citation type="submission" date="2021-10" db="EMBL/GenBank/DDBJ databases">
        <title>Melipona bicolor Genome sequencing and assembly.</title>
        <authorList>
            <person name="Araujo N.S."/>
            <person name="Arias M.C."/>
        </authorList>
    </citation>
    <scope>NUCLEOTIDE SEQUENCE</scope>
    <source>
        <strain evidence="1">USP_2M_L1-L4_2017</strain>
        <tissue evidence="1">Whole body</tissue>
    </source>
</reference>